<evidence type="ECO:0000256" key="2">
    <source>
        <dbReference type="ARBA" id="ARBA00023002"/>
    </source>
</evidence>
<accession>A0A5N6KLP8</accession>
<name>A0A5N6KLP8_MONLA</name>
<gene>
    <name evidence="5" type="ORF">EYC80_004081</name>
</gene>
<dbReference type="PROSITE" id="PS00065">
    <property type="entry name" value="D_2_HYDROXYACID_DH_1"/>
    <property type="match status" value="1"/>
</dbReference>
<dbReference type="AlphaFoldDB" id="A0A5N6KLP8"/>
<evidence type="ECO:0000259" key="4">
    <source>
        <dbReference type="Pfam" id="PF02826"/>
    </source>
</evidence>
<keyword evidence="2" id="KW-0560">Oxidoreductase</keyword>
<dbReference type="Gene3D" id="3.40.50.720">
    <property type="entry name" value="NAD(P)-binding Rossmann-like Domain"/>
    <property type="match status" value="2"/>
</dbReference>
<dbReference type="InterPro" id="IPR036291">
    <property type="entry name" value="NAD(P)-bd_dom_sf"/>
</dbReference>
<evidence type="ECO:0000313" key="6">
    <source>
        <dbReference type="Proteomes" id="UP000326757"/>
    </source>
</evidence>
<dbReference type="CDD" id="cd12169">
    <property type="entry name" value="PGDH_like_1"/>
    <property type="match status" value="1"/>
</dbReference>
<feature type="domain" description="D-isomer specific 2-hydroxyacid dehydrogenase NAD-binding" evidence="4">
    <location>
        <begin position="131"/>
        <end position="327"/>
    </location>
</feature>
<dbReference type="PANTHER" id="PTHR42789">
    <property type="entry name" value="D-ISOMER SPECIFIC 2-HYDROXYACID DEHYDROGENASE FAMILY PROTEIN (AFU_ORTHOLOGUE AFUA_6G10090)"/>
    <property type="match status" value="1"/>
</dbReference>
<dbReference type="PANTHER" id="PTHR42789:SF1">
    <property type="entry name" value="D-ISOMER SPECIFIC 2-HYDROXYACID DEHYDROGENASE FAMILY PROTEIN (AFU_ORTHOLOGUE AFUA_6G10090)"/>
    <property type="match status" value="1"/>
</dbReference>
<evidence type="ECO:0000256" key="3">
    <source>
        <dbReference type="ARBA" id="ARBA00023027"/>
    </source>
</evidence>
<comment type="caution">
    <text evidence="5">The sequence shown here is derived from an EMBL/GenBank/DDBJ whole genome shotgun (WGS) entry which is preliminary data.</text>
</comment>
<dbReference type="OrthoDB" id="298012at2759"/>
<keyword evidence="6" id="KW-1185">Reference proteome</keyword>
<evidence type="ECO:0000313" key="5">
    <source>
        <dbReference type="EMBL" id="KAB8304723.1"/>
    </source>
</evidence>
<sequence length="390" mass="43012">MPPDPQSPIKLAILDDYQRIASKHFDSLKPNFEITTFPDTLPPYNDPSTSEDVKNQLVERLKPFTIISSMRERTPFPASLLERLPNLQLLLNTARRNKGIDMEAAKKLGVIVTGTSGKPKRGPDSTTQHTIALILGIARNVAWDDKVVKEGGWQTTLATGLSEKTLGTVGLGKLGTSVAKIMHLAFGMKIIAWSSNLTQEAADQQARDNGLATEDEDGEKIFRVVSKEELFSTADVVSVHLVLGDRSRGIIGEKDLDLMKKTALFVNTSRGPLVQQDALLSALQKGKIRGAALDVFDLEPLPEDSQWRSIKWGEEGRSQVLLSPHMGYGEEASCSAGTDTFVLESLVRYDTRRGKRCCREMHHVTSRKLYELAVIASTSSSRTIIWSSIQ</sequence>
<dbReference type="SUPFAM" id="SSF52283">
    <property type="entry name" value="Formate/glycerate dehydrogenase catalytic domain-like"/>
    <property type="match status" value="1"/>
</dbReference>
<evidence type="ECO:0000256" key="1">
    <source>
        <dbReference type="ARBA" id="ARBA00005854"/>
    </source>
</evidence>
<dbReference type="SUPFAM" id="SSF51735">
    <property type="entry name" value="NAD(P)-binding Rossmann-fold domains"/>
    <property type="match status" value="1"/>
</dbReference>
<dbReference type="InterPro" id="IPR050857">
    <property type="entry name" value="D-2-hydroxyacid_DH"/>
</dbReference>
<comment type="similarity">
    <text evidence="1">Belongs to the D-isomer specific 2-hydroxyacid dehydrogenase family.</text>
</comment>
<dbReference type="GO" id="GO:0016616">
    <property type="term" value="F:oxidoreductase activity, acting on the CH-OH group of donors, NAD or NADP as acceptor"/>
    <property type="evidence" value="ECO:0007669"/>
    <property type="project" value="InterPro"/>
</dbReference>
<protein>
    <recommendedName>
        <fullName evidence="4">D-isomer specific 2-hydroxyacid dehydrogenase NAD-binding domain-containing protein</fullName>
    </recommendedName>
</protein>
<keyword evidence="3" id="KW-0520">NAD</keyword>
<dbReference type="InterPro" id="IPR029752">
    <property type="entry name" value="D-isomer_DH_CS1"/>
</dbReference>
<dbReference type="Pfam" id="PF02826">
    <property type="entry name" value="2-Hacid_dh_C"/>
    <property type="match status" value="1"/>
</dbReference>
<organism evidence="5 6">
    <name type="scientific">Monilinia laxa</name>
    <name type="common">Brown rot fungus</name>
    <name type="synonym">Sclerotinia laxa</name>
    <dbReference type="NCBI Taxonomy" id="61186"/>
    <lineage>
        <taxon>Eukaryota</taxon>
        <taxon>Fungi</taxon>
        <taxon>Dikarya</taxon>
        <taxon>Ascomycota</taxon>
        <taxon>Pezizomycotina</taxon>
        <taxon>Leotiomycetes</taxon>
        <taxon>Helotiales</taxon>
        <taxon>Sclerotiniaceae</taxon>
        <taxon>Monilinia</taxon>
    </lineage>
</organism>
<dbReference type="EMBL" id="VIGI01000001">
    <property type="protein sequence ID" value="KAB8304723.1"/>
    <property type="molecule type" value="Genomic_DNA"/>
</dbReference>
<dbReference type="Proteomes" id="UP000326757">
    <property type="component" value="Unassembled WGS sequence"/>
</dbReference>
<proteinExistence type="inferred from homology"/>
<dbReference type="GO" id="GO:0051287">
    <property type="term" value="F:NAD binding"/>
    <property type="evidence" value="ECO:0007669"/>
    <property type="project" value="InterPro"/>
</dbReference>
<dbReference type="InterPro" id="IPR006140">
    <property type="entry name" value="D-isomer_DH_NAD-bd"/>
</dbReference>
<reference evidence="5 6" key="1">
    <citation type="submission" date="2019-06" db="EMBL/GenBank/DDBJ databases">
        <title>Genome Sequence of the Brown Rot Fungal Pathogen Monilinia laxa.</title>
        <authorList>
            <person name="De Miccolis Angelini R.M."/>
            <person name="Landi L."/>
            <person name="Abate D."/>
            <person name="Pollastro S."/>
            <person name="Romanazzi G."/>
            <person name="Faretra F."/>
        </authorList>
    </citation>
    <scope>NUCLEOTIDE SEQUENCE [LARGE SCALE GENOMIC DNA]</scope>
    <source>
        <strain evidence="5 6">Mlax316</strain>
    </source>
</reference>